<dbReference type="Proteomes" id="UP001268542">
    <property type="component" value="Unassembled WGS sequence"/>
</dbReference>
<comment type="similarity">
    <text evidence="2 7">Belongs to the dihydrofolate reductase family.</text>
</comment>
<organism evidence="9 10">
    <name type="scientific">Nocardioides imazamoxiresistens</name>
    <dbReference type="NCBI Taxonomy" id="3231893"/>
    <lineage>
        <taxon>Bacteria</taxon>
        <taxon>Bacillati</taxon>
        <taxon>Actinomycetota</taxon>
        <taxon>Actinomycetes</taxon>
        <taxon>Propionibacteriales</taxon>
        <taxon>Nocardioidaceae</taxon>
        <taxon>Nocardioides</taxon>
    </lineage>
</organism>
<evidence type="ECO:0000256" key="6">
    <source>
        <dbReference type="ARBA" id="ARBA00023002"/>
    </source>
</evidence>
<dbReference type="SUPFAM" id="SSF56112">
    <property type="entry name" value="Protein kinase-like (PK-like)"/>
    <property type="match status" value="1"/>
</dbReference>
<keyword evidence="10" id="KW-1185">Reference proteome</keyword>
<keyword evidence="5" id="KW-0521">NADP</keyword>
<dbReference type="InterPro" id="IPR001796">
    <property type="entry name" value="DHFR_dom"/>
</dbReference>
<dbReference type="Pfam" id="PF00186">
    <property type="entry name" value="DHFR_1"/>
    <property type="match status" value="1"/>
</dbReference>
<dbReference type="PANTHER" id="PTHR48069:SF3">
    <property type="entry name" value="DIHYDROFOLATE REDUCTASE"/>
    <property type="match status" value="1"/>
</dbReference>
<feature type="domain" description="DHFR" evidence="8">
    <location>
        <begin position="7"/>
        <end position="165"/>
    </location>
</feature>
<dbReference type="Gene3D" id="3.40.430.10">
    <property type="entry name" value="Dihydrofolate Reductase, subunit A"/>
    <property type="match status" value="1"/>
</dbReference>
<dbReference type="PROSITE" id="PS00075">
    <property type="entry name" value="DHFR_1"/>
    <property type="match status" value="1"/>
</dbReference>
<proteinExistence type="inferred from homology"/>
<evidence type="ECO:0000256" key="2">
    <source>
        <dbReference type="ARBA" id="ARBA00009539"/>
    </source>
</evidence>
<dbReference type="RefSeq" id="WP_315732023.1">
    <property type="nucleotide sequence ID" value="NZ_JAVYII010000002.1"/>
</dbReference>
<dbReference type="InterPro" id="IPR002575">
    <property type="entry name" value="Aminoglycoside_PTrfase"/>
</dbReference>
<evidence type="ECO:0000256" key="1">
    <source>
        <dbReference type="ARBA" id="ARBA00004903"/>
    </source>
</evidence>
<dbReference type="Gene3D" id="3.90.1200.10">
    <property type="match status" value="1"/>
</dbReference>
<dbReference type="EMBL" id="JAVYII010000002">
    <property type="protein sequence ID" value="MDT9592600.1"/>
    <property type="molecule type" value="Genomic_DNA"/>
</dbReference>
<comment type="caution">
    <text evidence="9">The sequence shown here is derived from an EMBL/GenBank/DDBJ whole genome shotgun (WGS) entry which is preliminary data.</text>
</comment>
<dbReference type="InterPro" id="IPR024072">
    <property type="entry name" value="DHFR-like_dom_sf"/>
</dbReference>
<reference evidence="9 10" key="1">
    <citation type="submission" date="2023-08" db="EMBL/GenBank/DDBJ databases">
        <title>Nocardioides seae sp. nov., a bacterium isolated from a soil.</title>
        <authorList>
            <person name="Wang X."/>
        </authorList>
    </citation>
    <scope>NUCLEOTIDE SEQUENCE [LARGE SCALE GENOMIC DNA]</scope>
    <source>
        <strain evidence="9 10">YZH12</strain>
    </source>
</reference>
<dbReference type="Pfam" id="PF01636">
    <property type="entry name" value="APH"/>
    <property type="match status" value="2"/>
</dbReference>
<dbReference type="CDD" id="cd00209">
    <property type="entry name" value="DHFR"/>
    <property type="match status" value="1"/>
</dbReference>
<accession>A0ABU3PTN5</accession>
<evidence type="ECO:0000256" key="7">
    <source>
        <dbReference type="RuleBase" id="RU004474"/>
    </source>
</evidence>
<comment type="pathway">
    <text evidence="1">Cofactor biosynthesis; tetrahydrofolate biosynthesis; 5,6,7,8-tetrahydrofolate from 7,8-dihydrofolate: step 1/1.</text>
</comment>
<sequence length="423" mass="44027">MTPAGLEVTCVAAVAAGGVIGDGPDIPWRVPGEQAEFKRRTIGTTLLMGRTTFESIGRPLPGRTTIVLTRDAGWSAEGVQVAADLDAAVALADGIGRPVSVAGGAQVYAAALAAPGLVDAQVLTRIPLEVPGDVRYPDLDDEAWPVVETSPHPGFTVRTHWRRDRLDGLAELLGAGGGAGDATVKGPALLRGGTHARTLALRSGGRDLVARWFPVGDPSVGRERPVLERLAPLGALVPAYVADTTTPWGPLVVTTRVPGGPPPVEAEPEQLAPAMGRALAAVHALDGAGLRRVDDLEAAPASLGDVLVHGDFWSGNLLWSGPEVSGIVDWTGARHGPGELDVAWARQDLVLLGSVAAADLMLEAYEQARGARVPDVRGWDRRAATYAEPHVAGWAPNYAGIGRPELDGPTLRRRLAAFAATLG</sequence>
<dbReference type="PROSITE" id="PS51330">
    <property type="entry name" value="DHFR_2"/>
    <property type="match status" value="1"/>
</dbReference>
<evidence type="ECO:0000313" key="9">
    <source>
        <dbReference type="EMBL" id="MDT9592600.1"/>
    </source>
</evidence>
<dbReference type="PRINTS" id="PR00070">
    <property type="entry name" value="DHFR"/>
</dbReference>
<dbReference type="InterPro" id="IPR017925">
    <property type="entry name" value="DHFR_CS"/>
</dbReference>
<dbReference type="SUPFAM" id="SSF53597">
    <property type="entry name" value="Dihydrofolate reductase-like"/>
    <property type="match status" value="1"/>
</dbReference>
<dbReference type="InterPro" id="IPR012259">
    <property type="entry name" value="DHFR"/>
</dbReference>
<evidence type="ECO:0000256" key="3">
    <source>
        <dbReference type="ARBA" id="ARBA00012856"/>
    </source>
</evidence>
<dbReference type="GO" id="GO:0004146">
    <property type="term" value="F:dihydrofolate reductase activity"/>
    <property type="evidence" value="ECO:0007669"/>
    <property type="project" value="UniProtKB-EC"/>
</dbReference>
<dbReference type="InterPro" id="IPR011009">
    <property type="entry name" value="Kinase-like_dom_sf"/>
</dbReference>
<evidence type="ECO:0000259" key="8">
    <source>
        <dbReference type="PROSITE" id="PS51330"/>
    </source>
</evidence>
<keyword evidence="6 9" id="KW-0560">Oxidoreductase</keyword>
<evidence type="ECO:0000256" key="4">
    <source>
        <dbReference type="ARBA" id="ARBA00022563"/>
    </source>
</evidence>
<evidence type="ECO:0000313" key="10">
    <source>
        <dbReference type="Proteomes" id="UP001268542"/>
    </source>
</evidence>
<dbReference type="PANTHER" id="PTHR48069">
    <property type="entry name" value="DIHYDROFOLATE REDUCTASE"/>
    <property type="match status" value="1"/>
</dbReference>
<name>A0ABU3PTN5_9ACTN</name>
<protein>
    <recommendedName>
        <fullName evidence="3">dihydrofolate reductase</fullName>
        <ecNumber evidence="3">1.5.1.3</ecNumber>
    </recommendedName>
</protein>
<evidence type="ECO:0000256" key="5">
    <source>
        <dbReference type="ARBA" id="ARBA00022857"/>
    </source>
</evidence>
<gene>
    <name evidence="9" type="ORF">RDV89_05960</name>
</gene>
<keyword evidence="4" id="KW-0554">One-carbon metabolism</keyword>
<dbReference type="EC" id="1.5.1.3" evidence="3"/>